<dbReference type="EMBL" id="ML179066">
    <property type="protein sequence ID" value="THV03472.1"/>
    <property type="molecule type" value="Genomic_DNA"/>
</dbReference>
<feature type="compositionally biased region" description="Low complexity" evidence="1">
    <location>
        <begin position="10"/>
        <end position="57"/>
    </location>
</feature>
<gene>
    <name evidence="2" type="ORF">K435DRAFT_278794</name>
</gene>
<sequence length="329" mass="36615">MSCFQPHFISSSSQNDSSSSLSTSPCSSSLSTSTRSSESSNFTSPLSSPLSHSSCSSSPSLAWKLRRFDYLLDALQELGDFFVLSDTEFTHSGSEIVRLFEIARDTLEKAGIILRTYTHCAAHLMPYKRAYFNLLNLLRNRDHCMIDRNTRARWLRLVFRLNRDFTIDISPSHQGFNYLPSVKRDAITASSSINSSSIPPDFYKSMPPPDAYPPSQGVTSLSCLRLRRGKPLDLVPLFSWDSDVPDIVDITTTSSGSGHCPPPRLRRGPMTGRFGIFCTSKTSMHQTKDYSISSRSFSPAPSPSLSNSLGRGRTISRRPSLIRRISDGY</sequence>
<name>A0A4S8ML78_DENBC</name>
<keyword evidence="3" id="KW-1185">Reference proteome</keyword>
<feature type="region of interest" description="Disordered" evidence="1">
    <location>
        <begin position="1"/>
        <end position="57"/>
    </location>
</feature>
<accession>A0A4S8ML78</accession>
<proteinExistence type="predicted"/>
<protein>
    <submittedName>
        <fullName evidence="2">Uncharacterized protein</fullName>
    </submittedName>
</protein>
<organism evidence="2 3">
    <name type="scientific">Dendrothele bispora (strain CBS 962.96)</name>
    <dbReference type="NCBI Taxonomy" id="1314807"/>
    <lineage>
        <taxon>Eukaryota</taxon>
        <taxon>Fungi</taxon>
        <taxon>Dikarya</taxon>
        <taxon>Basidiomycota</taxon>
        <taxon>Agaricomycotina</taxon>
        <taxon>Agaricomycetes</taxon>
        <taxon>Agaricomycetidae</taxon>
        <taxon>Agaricales</taxon>
        <taxon>Agaricales incertae sedis</taxon>
        <taxon>Dendrothele</taxon>
    </lineage>
</organism>
<feature type="compositionally biased region" description="Low complexity" evidence="1">
    <location>
        <begin position="291"/>
        <end position="308"/>
    </location>
</feature>
<reference evidence="2 3" key="1">
    <citation type="journal article" date="2019" name="Nat. Ecol. Evol.">
        <title>Megaphylogeny resolves global patterns of mushroom evolution.</title>
        <authorList>
            <person name="Varga T."/>
            <person name="Krizsan K."/>
            <person name="Foldi C."/>
            <person name="Dima B."/>
            <person name="Sanchez-Garcia M."/>
            <person name="Sanchez-Ramirez S."/>
            <person name="Szollosi G.J."/>
            <person name="Szarkandi J.G."/>
            <person name="Papp V."/>
            <person name="Albert L."/>
            <person name="Andreopoulos W."/>
            <person name="Angelini C."/>
            <person name="Antonin V."/>
            <person name="Barry K.W."/>
            <person name="Bougher N.L."/>
            <person name="Buchanan P."/>
            <person name="Buyck B."/>
            <person name="Bense V."/>
            <person name="Catcheside P."/>
            <person name="Chovatia M."/>
            <person name="Cooper J."/>
            <person name="Damon W."/>
            <person name="Desjardin D."/>
            <person name="Finy P."/>
            <person name="Geml J."/>
            <person name="Haridas S."/>
            <person name="Hughes K."/>
            <person name="Justo A."/>
            <person name="Karasinski D."/>
            <person name="Kautmanova I."/>
            <person name="Kiss B."/>
            <person name="Kocsube S."/>
            <person name="Kotiranta H."/>
            <person name="LaButti K.M."/>
            <person name="Lechner B.E."/>
            <person name="Liimatainen K."/>
            <person name="Lipzen A."/>
            <person name="Lukacs Z."/>
            <person name="Mihaltcheva S."/>
            <person name="Morgado L.N."/>
            <person name="Niskanen T."/>
            <person name="Noordeloos M.E."/>
            <person name="Ohm R.A."/>
            <person name="Ortiz-Santana B."/>
            <person name="Ovrebo C."/>
            <person name="Racz N."/>
            <person name="Riley R."/>
            <person name="Savchenko A."/>
            <person name="Shiryaev A."/>
            <person name="Soop K."/>
            <person name="Spirin V."/>
            <person name="Szebenyi C."/>
            <person name="Tomsovsky M."/>
            <person name="Tulloss R.E."/>
            <person name="Uehling J."/>
            <person name="Grigoriev I.V."/>
            <person name="Vagvolgyi C."/>
            <person name="Papp T."/>
            <person name="Martin F.M."/>
            <person name="Miettinen O."/>
            <person name="Hibbett D.S."/>
            <person name="Nagy L.G."/>
        </authorList>
    </citation>
    <scope>NUCLEOTIDE SEQUENCE [LARGE SCALE GENOMIC DNA]</scope>
    <source>
        <strain evidence="2 3">CBS 962.96</strain>
    </source>
</reference>
<dbReference type="AlphaFoldDB" id="A0A4S8ML78"/>
<evidence type="ECO:0000313" key="3">
    <source>
        <dbReference type="Proteomes" id="UP000297245"/>
    </source>
</evidence>
<dbReference type="OrthoDB" id="2793736at2759"/>
<dbReference type="Proteomes" id="UP000297245">
    <property type="component" value="Unassembled WGS sequence"/>
</dbReference>
<evidence type="ECO:0000313" key="2">
    <source>
        <dbReference type="EMBL" id="THV03472.1"/>
    </source>
</evidence>
<feature type="region of interest" description="Disordered" evidence="1">
    <location>
        <begin position="289"/>
        <end position="317"/>
    </location>
</feature>
<evidence type="ECO:0000256" key="1">
    <source>
        <dbReference type="SAM" id="MobiDB-lite"/>
    </source>
</evidence>